<evidence type="ECO:0000256" key="6">
    <source>
        <dbReference type="ARBA" id="ARBA00022822"/>
    </source>
</evidence>
<dbReference type="SUPFAM" id="SSF52418">
    <property type="entry name" value="Nucleoside phosphorylase/phosphoribosyltransferase catalytic domain"/>
    <property type="match status" value="1"/>
</dbReference>
<comment type="pathway">
    <text evidence="1">Amino-acid biosynthesis; L-tryptophan biosynthesis; L-tryptophan from chorismate: step 2/5.</text>
</comment>
<reference evidence="11" key="1">
    <citation type="submission" date="2016-06" db="EMBL/GenBank/DDBJ databases">
        <authorList>
            <person name="Cuomo C."/>
            <person name="Litvintseva A."/>
            <person name="Heitman J."/>
            <person name="Chen Y."/>
            <person name="Sun S."/>
            <person name="Springer D."/>
            <person name="Dromer F."/>
            <person name="Young S."/>
            <person name="Zeng Q."/>
            <person name="Chapman S."/>
            <person name="Gujja S."/>
            <person name="Saif S."/>
            <person name="Birren B."/>
        </authorList>
    </citation>
    <scope>NUCLEOTIDE SEQUENCE</scope>
    <source>
        <strain evidence="11">CBS 7841</strain>
    </source>
</reference>
<evidence type="ECO:0000313" key="11">
    <source>
        <dbReference type="EMBL" id="WVN89624.1"/>
    </source>
</evidence>
<dbReference type="GeneID" id="91089062"/>
<evidence type="ECO:0000259" key="10">
    <source>
        <dbReference type="Pfam" id="PF00591"/>
    </source>
</evidence>
<gene>
    <name evidence="11" type="ORF">L203_104853</name>
</gene>
<evidence type="ECO:0000313" key="12">
    <source>
        <dbReference type="Proteomes" id="UP000094043"/>
    </source>
</evidence>
<keyword evidence="3" id="KW-0028">Amino-acid biosynthesis</keyword>
<evidence type="ECO:0000256" key="1">
    <source>
        <dbReference type="ARBA" id="ARBA00004907"/>
    </source>
</evidence>
<dbReference type="RefSeq" id="XP_066070324.1">
    <property type="nucleotide sequence ID" value="XM_066214227.1"/>
</dbReference>
<dbReference type="GO" id="GO:0005829">
    <property type="term" value="C:cytosol"/>
    <property type="evidence" value="ECO:0007669"/>
    <property type="project" value="TreeGrafter"/>
</dbReference>
<dbReference type="InterPro" id="IPR000312">
    <property type="entry name" value="Glycosyl_Trfase_fam3"/>
</dbReference>
<evidence type="ECO:0000256" key="5">
    <source>
        <dbReference type="ARBA" id="ARBA00022679"/>
    </source>
</evidence>
<evidence type="ECO:0000256" key="2">
    <source>
        <dbReference type="ARBA" id="ARBA00011948"/>
    </source>
</evidence>
<keyword evidence="6" id="KW-0822">Tryptophan biosynthesis</keyword>
<sequence length="439" mass="47139">MTTEIDGKGQYTPETFKILLKKLVQTPEQFLPTDCAQCFQHLCVQGTTEAQAGSFLTALTLSSLDASPEIVAACASVLRQHSVAVDDLVTGSHDHDPAHGMWDYRDSDKEGDGYLGTVDIVGTGGDGWDTYNVSTTAAVVAAGAGVRVAKHGSKAATSTSGSADLLLSLDCRLSFPVSKVHTFLDHSPFLFLFAPHYHPSLAHIAPIRRSLNFRTIFNILGPLINPSKPQRMVLGVAKKELGDTFAEVLRLLNVERALVVCGKEGLDEISPEGETWTWWLENGQITTGSIHPTQDFGLPTHPLSSVRGATPDLNALTFTSILKLTSPPAHLAYPVSPDSPSYPSILDYVLLNSAALLYVSGRVSSYKEGVTLARESLQSGGAWAAFEGFRDASRKAMGEYVDVTVVEDDGGVAAKNGAVKAWLKLNRSKADTSTNERKP</sequence>
<dbReference type="Gene3D" id="1.20.970.10">
    <property type="entry name" value="Transferase, Pyrimidine Nucleoside Phosphorylase, Chain C"/>
    <property type="match status" value="1"/>
</dbReference>
<dbReference type="GO" id="GO:0000162">
    <property type="term" value="P:L-tryptophan biosynthetic process"/>
    <property type="evidence" value="ECO:0007669"/>
    <property type="project" value="UniProtKB-KW"/>
</dbReference>
<dbReference type="AlphaFoldDB" id="A0AAJ8JWC4"/>
<comment type="similarity">
    <text evidence="8">Belongs to the anthranilate phosphoribosyltransferase family.</text>
</comment>
<organism evidence="11 12">
    <name type="scientific">Cryptococcus depauperatus CBS 7841</name>
    <dbReference type="NCBI Taxonomy" id="1295531"/>
    <lineage>
        <taxon>Eukaryota</taxon>
        <taxon>Fungi</taxon>
        <taxon>Dikarya</taxon>
        <taxon>Basidiomycota</taxon>
        <taxon>Agaricomycotina</taxon>
        <taxon>Tremellomycetes</taxon>
        <taxon>Tremellales</taxon>
        <taxon>Cryptococcaceae</taxon>
        <taxon>Cryptococcus</taxon>
    </lineage>
</organism>
<accession>A0AAJ8JWC4</accession>
<dbReference type="PANTHER" id="PTHR43285">
    <property type="entry name" value="ANTHRANILATE PHOSPHORIBOSYLTRANSFERASE"/>
    <property type="match status" value="1"/>
</dbReference>
<evidence type="ECO:0000256" key="3">
    <source>
        <dbReference type="ARBA" id="ARBA00022605"/>
    </source>
</evidence>
<dbReference type="HAMAP" id="MF_00211">
    <property type="entry name" value="TrpD"/>
    <property type="match status" value="1"/>
</dbReference>
<name>A0AAJ8JWC4_9TREE</name>
<evidence type="ECO:0000256" key="7">
    <source>
        <dbReference type="ARBA" id="ARBA00023141"/>
    </source>
</evidence>
<feature type="domain" description="Glycosyl transferase family 3" evidence="10">
    <location>
        <begin position="117"/>
        <end position="382"/>
    </location>
</feature>
<dbReference type="InterPro" id="IPR005940">
    <property type="entry name" value="Anthranilate_Pribosyl_Tfrase"/>
</dbReference>
<keyword evidence="4 11" id="KW-0328">Glycosyltransferase</keyword>
<dbReference type="KEGG" id="cdep:91089062"/>
<proteinExistence type="inferred from homology"/>
<dbReference type="Pfam" id="PF00591">
    <property type="entry name" value="Glycos_transf_3"/>
    <property type="match status" value="1"/>
</dbReference>
<dbReference type="NCBIfam" id="TIGR01245">
    <property type="entry name" value="trpD"/>
    <property type="match status" value="1"/>
</dbReference>
<dbReference type="PANTHER" id="PTHR43285:SF2">
    <property type="entry name" value="ANTHRANILATE PHOSPHORIBOSYLTRANSFERASE"/>
    <property type="match status" value="1"/>
</dbReference>
<keyword evidence="7" id="KW-0057">Aromatic amino acid biosynthesis</keyword>
<dbReference type="Proteomes" id="UP000094043">
    <property type="component" value="Chromosome 6"/>
</dbReference>
<evidence type="ECO:0000256" key="9">
    <source>
        <dbReference type="ARBA" id="ARBA00071401"/>
    </source>
</evidence>
<dbReference type="Gene3D" id="3.40.1030.10">
    <property type="entry name" value="Nucleoside phosphorylase/phosphoribosyltransferase catalytic domain"/>
    <property type="match status" value="1"/>
</dbReference>
<dbReference type="EC" id="2.4.2.18" evidence="2"/>
<dbReference type="InterPro" id="IPR035902">
    <property type="entry name" value="Nuc_phospho_transferase"/>
</dbReference>
<dbReference type="FunFam" id="3.40.1030.10:FF:000002">
    <property type="entry name" value="Anthranilate phosphoribosyltransferase"/>
    <property type="match status" value="1"/>
</dbReference>
<evidence type="ECO:0000256" key="4">
    <source>
        <dbReference type="ARBA" id="ARBA00022676"/>
    </source>
</evidence>
<evidence type="ECO:0000256" key="8">
    <source>
        <dbReference type="ARBA" id="ARBA00061500"/>
    </source>
</evidence>
<keyword evidence="12" id="KW-1185">Reference proteome</keyword>
<protein>
    <recommendedName>
        <fullName evidence="9">Anthranilate phosphoribosyltransferase</fullName>
        <ecNumber evidence="2">2.4.2.18</ecNumber>
    </recommendedName>
</protein>
<dbReference type="GO" id="GO:0004048">
    <property type="term" value="F:anthranilate phosphoribosyltransferase activity"/>
    <property type="evidence" value="ECO:0007669"/>
    <property type="project" value="UniProtKB-EC"/>
</dbReference>
<dbReference type="EMBL" id="CP143789">
    <property type="protein sequence ID" value="WVN89624.1"/>
    <property type="molecule type" value="Genomic_DNA"/>
</dbReference>
<reference evidence="11" key="2">
    <citation type="journal article" date="2022" name="Elife">
        <title>Obligate sexual reproduction of a homothallic fungus closely related to the Cryptococcus pathogenic species complex.</title>
        <authorList>
            <person name="Passer A.R."/>
            <person name="Clancey S.A."/>
            <person name="Shea T."/>
            <person name="David-Palma M."/>
            <person name="Averette A.F."/>
            <person name="Boekhout T."/>
            <person name="Porcel B.M."/>
            <person name="Nowrousian M."/>
            <person name="Cuomo C.A."/>
            <person name="Sun S."/>
            <person name="Heitman J."/>
            <person name="Coelho M.A."/>
        </authorList>
    </citation>
    <scope>NUCLEOTIDE SEQUENCE</scope>
    <source>
        <strain evidence="11">CBS 7841</strain>
    </source>
</reference>
<keyword evidence="5" id="KW-0808">Transferase</keyword>
<reference evidence="11" key="3">
    <citation type="submission" date="2024-01" db="EMBL/GenBank/DDBJ databases">
        <authorList>
            <person name="Coelho M.A."/>
            <person name="David-Palma M."/>
            <person name="Shea T."/>
            <person name="Sun S."/>
            <person name="Cuomo C.A."/>
            <person name="Heitman J."/>
        </authorList>
    </citation>
    <scope>NUCLEOTIDE SEQUENCE</scope>
    <source>
        <strain evidence="11">CBS 7841</strain>
    </source>
</reference>